<organism evidence="1 2">
    <name type="scientific">Brassica rapa subsp. trilocularis</name>
    <dbReference type="NCBI Taxonomy" id="1813537"/>
    <lineage>
        <taxon>Eukaryota</taxon>
        <taxon>Viridiplantae</taxon>
        <taxon>Streptophyta</taxon>
        <taxon>Embryophyta</taxon>
        <taxon>Tracheophyta</taxon>
        <taxon>Spermatophyta</taxon>
        <taxon>Magnoliopsida</taxon>
        <taxon>eudicotyledons</taxon>
        <taxon>Gunneridae</taxon>
        <taxon>Pentapetalae</taxon>
        <taxon>rosids</taxon>
        <taxon>malvids</taxon>
        <taxon>Brassicales</taxon>
        <taxon>Brassicaceae</taxon>
        <taxon>Brassiceae</taxon>
        <taxon>Brassica</taxon>
    </lineage>
</organism>
<accession>A0ABQ7LRC2</accession>
<dbReference type="Proteomes" id="UP000823674">
    <property type="component" value="Chromosome A08"/>
</dbReference>
<proteinExistence type="predicted"/>
<keyword evidence="2" id="KW-1185">Reference proteome</keyword>
<reference evidence="1 2" key="1">
    <citation type="submission" date="2021-03" db="EMBL/GenBank/DDBJ databases">
        <authorList>
            <person name="King G.J."/>
            <person name="Bancroft I."/>
            <person name="Baten A."/>
            <person name="Bloomfield J."/>
            <person name="Borpatragohain P."/>
            <person name="He Z."/>
            <person name="Irish N."/>
            <person name="Irwin J."/>
            <person name="Liu K."/>
            <person name="Mauleon R.P."/>
            <person name="Moore J."/>
            <person name="Morris R."/>
            <person name="Ostergaard L."/>
            <person name="Wang B."/>
            <person name="Wells R."/>
        </authorList>
    </citation>
    <scope>NUCLEOTIDE SEQUENCE [LARGE SCALE GENOMIC DNA]</scope>
    <source>
        <strain evidence="1">R-o-18</strain>
        <tissue evidence="1">Leaf</tissue>
    </source>
</reference>
<dbReference type="EMBL" id="JADBGQ010000007">
    <property type="protein sequence ID" value="KAG5388316.1"/>
    <property type="molecule type" value="Genomic_DNA"/>
</dbReference>
<evidence type="ECO:0000313" key="2">
    <source>
        <dbReference type="Proteomes" id="UP000823674"/>
    </source>
</evidence>
<protein>
    <submittedName>
        <fullName evidence="1">Uncharacterized protein</fullName>
    </submittedName>
</protein>
<comment type="caution">
    <text evidence="1">The sequence shown here is derived from an EMBL/GenBank/DDBJ whole genome shotgun (WGS) entry which is preliminary data.</text>
</comment>
<sequence>MAIGYVWSCLCGLRWPWASCRCSVLSLVHVTGLLSFLPVDGSSSFFILQSFRRKETACFLPTRCLETGTFYFLALGWVNRDLARCLSGVCAASGVDFKRLWWPDQDLVTPASPVLHLKSPLGQSAVPLTVLRLSTLLIPSLVTGSGKKTSKKTQTWRRNHNFLLSKKKNIKTLLPSMVKTWVLNISMLDWRRTQLPGQKLLEEHPQHFDRQDAYEYMVASGTKKQVASKRVITMEDTSKMNGESQVATQPTLINKPFVCVVSSGEKRPLTVPKRPNFHCIHVPKSCCTNRVALLV</sequence>
<evidence type="ECO:0000313" key="1">
    <source>
        <dbReference type="EMBL" id="KAG5388316.1"/>
    </source>
</evidence>
<gene>
    <name evidence="1" type="primary">A08g501960.1_BraROA</name>
    <name evidence="1" type="ORF">IGI04_029857</name>
</gene>
<name>A0ABQ7LRC2_BRACM</name>